<evidence type="ECO:0008006" key="6">
    <source>
        <dbReference type="Google" id="ProtNLM"/>
    </source>
</evidence>
<protein>
    <recommendedName>
        <fullName evidence="6">EB domain-containing protein</fullName>
    </recommendedName>
</protein>
<evidence type="ECO:0000313" key="4">
    <source>
        <dbReference type="EMBL" id="RZF44039.1"/>
    </source>
</evidence>
<dbReference type="EMBL" id="QKKF02011732">
    <property type="protein sequence ID" value="RZF44039.1"/>
    <property type="molecule type" value="Genomic_DNA"/>
</dbReference>
<evidence type="ECO:0000256" key="3">
    <source>
        <dbReference type="SAM" id="SignalP"/>
    </source>
</evidence>
<gene>
    <name evidence="4" type="ORF">LSTR_LSTR015590</name>
</gene>
<keyword evidence="2" id="KW-0472">Membrane</keyword>
<feature type="transmembrane region" description="Helical" evidence="2">
    <location>
        <begin position="252"/>
        <end position="273"/>
    </location>
</feature>
<proteinExistence type="predicted"/>
<accession>A0A482XEY1</accession>
<dbReference type="AlphaFoldDB" id="A0A482XEY1"/>
<name>A0A482XEY1_LAOST</name>
<comment type="caution">
    <text evidence="4">The sequence shown here is derived from an EMBL/GenBank/DDBJ whole genome shotgun (WGS) entry which is preliminary data.</text>
</comment>
<evidence type="ECO:0000256" key="1">
    <source>
        <dbReference type="SAM" id="MobiDB-lite"/>
    </source>
</evidence>
<feature type="chain" id="PRO_5019810940" description="EB domain-containing protein" evidence="3">
    <location>
        <begin position="23"/>
        <end position="356"/>
    </location>
</feature>
<feature type="signal peptide" evidence="3">
    <location>
        <begin position="1"/>
        <end position="22"/>
    </location>
</feature>
<dbReference type="Proteomes" id="UP000291343">
    <property type="component" value="Unassembled WGS sequence"/>
</dbReference>
<sequence length="356" mass="39980">MSTWRFISTSPVILILLNSIQVETVQKVADNIECQDLFDCVLLGYTSSICINSRCVENGGFIGKKPSYRLEQQRSSTNLNERSAGDSSLLSREASSSRRGTSVKPCKETKDCELEGLSGYTCQHSQCICEVEKRLIESVQYGKRDRFLDLLKGIMADSAYSKCHETVSPEMVLWGLACGLQYREMSQTKTYGDRCKADYECSANDMDLVCKKTEPRRCRCRRGLVWDSIGVRCFMGDEHPPYDGYLDPVRQMILPGVILITLGAMIYLGFKLFCNCGRRSMRRTPDMESSHLVPNPATWVASYRVLSPVTGTEARSNQPLQPSLLVPDGPPTYEEALTHKVIFSSYNPTTHQAQPL</sequence>
<reference evidence="4 5" key="1">
    <citation type="journal article" date="2017" name="Gigascience">
        <title>Genome sequence of the small brown planthopper, Laodelphax striatellus.</title>
        <authorList>
            <person name="Zhu J."/>
            <person name="Jiang F."/>
            <person name="Wang X."/>
            <person name="Yang P."/>
            <person name="Bao Y."/>
            <person name="Zhao W."/>
            <person name="Wang W."/>
            <person name="Lu H."/>
            <person name="Wang Q."/>
            <person name="Cui N."/>
            <person name="Li J."/>
            <person name="Chen X."/>
            <person name="Luo L."/>
            <person name="Yu J."/>
            <person name="Kang L."/>
            <person name="Cui F."/>
        </authorList>
    </citation>
    <scope>NUCLEOTIDE SEQUENCE [LARGE SCALE GENOMIC DNA]</scope>
    <source>
        <strain evidence="4">Lst14</strain>
    </source>
</reference>
<dbReference type="InParanoid" id="A0A482XEY1"/>
<evidence type="ECO:0000313" key="5">
    <source>
        <dbReference type="Proteomes" id="UP000291343"/>
    </source>
</evidence>
<keyword evidence="5" id="KW-1185">Reference proteome</keyword>
<dbReference type="OrthoDB" id="8181009at2759"/>
<feature type="region of interest" description="Disordered" evidence="1">
    <location>
        <begin position="73"/>
        <end position="104"/>
    </location>
</feature>
<keyword evidence="3" id="KW-0732">Signal</keyword>
<keyword evidence="2" id="KW-0812">Transmembrane</keyword>
<evidence type="ECO:0000256" key="2">
    <source>
        <dbReference type="SAM" id="Phobius"/>
    </source>
</evidence>
<keyword evidence="2" id="KW-1133">Transmembrane helix</keyword>
<organism evidence="4 5">
    <name type="scientific">Laodelphax striatellus</name>
    <name type="common">Small brown planthopper</name>
    <name type="synonym">Delphax striatella</name>
    <dbReference type="NCBI Taxonomy" id="195883"/>
    <lineage>
        <taxon>Eukaryota</taxon>
        <taxon>Metazoa</taxon>
        <taxon>Ecdysozoa</taxon>
        <taxon>Arthropoda</taxon>
        <taxon>Hexapoda</taxon>
        <taxon>Insecta</taxon>
        <taxon>Pterygota</taxon>
        <taxon>Neoptera</taxon>
        <taxon>Paraneoptera</taxon>
        <taxon>Hemiptera</taxon>
        <taxon>Auchenorrhyncha</taxon>
        <taxon>Fulgoroidea</taxon>
        <taxon>Delphacidae</taxon>
        <taxon>Criomorphinae</taxon>
        <taxon>Laodelphax</taxon>
    </lineage>
</organism>
<feature type="compositionally biased region" description="Low complexity" evidence="1">
    <location>
        <begin position="87"/>
        <end position="99"/>
    </location>
</feature>